<organism evidence="10 11">
    <name type="scientific">Dendrobium thyrsiflorum</name>
    <name type="common">Pinecone-like raceme dendrobium</name>
    <name type="synonym">Orchid</name>
    <dbReference type="NCBI Taxonomy" id="117978"/>
    <lineage>
        <taxon>Eukaryota</taxon>
        <taxon>Viridiplantae</taxon>
        <taxon>Streptophyta</taxon>
        <taxon>Embryophyta</taxon>
        <taxon>Tracheophyta</taxon>
        <taxon>Spermatophyta</taxon>
        <taxon>Magnoliopsida</taxon>
        <taxon>Liliopsida</taxon>
        <taxon>Asparagales</taxon>
        <taxon>Orchidaceae</taxon>
        <taxon>Epidendroideae</taxon>
        <taxon>Malaxideae</taxon>
        <taxon>Dendrobiinae</taxon>
        <taxon>Dendrobium</taxon>
    </lineage>
</organism>
<feature type="domain" description="HTH myb-type" evidence="9">
    <location>
        <begin position="21"/>
        <end position="73"/>
    </location>
</feature>
<dbReference type="FunFam" id="1.10.10.60:FF:000001">
    <property type="entry name" value="MYB-related transcription factor"/>
    <property type="match status" value="1"/>
</dbReference>
<dbReference type="InterPro" id="IPR009057">
    <property type="entry name" value="Homeodomain-like_sf"/>
</dbReference>
<gene>
    <name evidence="10" type="ORF">M5K25_016981</name>
</gene>
<evidence type="ECO:0000256" key="7">
    <source>
        <dbReference type="SAM" id="MobiDB-lite"/>
    </source>
</evidence>
<feature type="region of interest" description="Disordered" evidence="7">
    <location>
        <begin position="131"/>
        <end position="158"/>
    </location>
</feature>
<dbReference type="PANTHER" id="PTHR10641">
    <property type="entry name" value="MYB FAMILY TRANSCRIPTION FACTOR"/>
    <property type="match status" value="1"/>
</dbReference>
<protein>
    <submittedName>
        <fullName evidence="10">Uncharacterized protein</fullName>
    </submittedName>
</protein>
<evidence type="ECO:0000313" key="11">
    <source>
        <dbReference type="Proteomes" id="UP001552299"/>
    </source>
</evidence>
<keyword evidence="4" id="KW-0238">DNA-binding</keyword>
<dbReference type="PROSITE" id="PS51294">
    <property type="entry name" value="HTH_MYB"/>
    <property type="match status" value="2"/>
</dbReference>
<dbReference type="Pfam" id="PF00249">
    <property type="entry name" value="Myb_DNA-binding"/>
    <property type="match status" value="2"/>
</dbReference>
<comment type="caution">
    <text evidence="10">The sequence shown here is derived from an EMBL/GenBank/DDBJ whole genome shotgun (WGS) entry which is preliminary data.</text>
</comment>
<dbReference type="SMART" id="SM00717">
    <property type="entry name" value="SANT"/>
    <property type="match status" value="2"/>
</dbReference>
<feature type="compositionally biased region" description="Low complexity" evidence="7">
    <location>
        <begin position="285"/>
        <end position="297"/>
    </location>
</feature>
<dbReference type="GO" id="GO:0003677">
    <property type="term" value="F:DNA binding"/>
    <property type="evidence" value="ECO:0007669"/>
    <property type="project" value="UniProtKB-KW"/>
</dbReference>
<dbReference type="Proteomes" id="UP001552299">
    <property type="component" value="Unassembled WGS sequence"/>
</dbReference>
<keyword evidence="5" id="KW-0804">Transcription</keyword>
<dbReference type="AlphaFoldDB" id="A0ABD0ULJ8"/>
<dbReference type="CDD" id="cd00167">
    <property type="entry name" value="SANT"/>
    <property type="match status" value="2"/>
</dbReference>
<evidence type="ECO:0000313" key="10">
    <source>
        <dbReference type="EMBL" id="KAL0913515.1"/>
    </source>
</evidence>
<evidence type="ECO:0000256" key="3">
    <source>
        <dbReference type="ARBA" id="ARBA00023015"/>
    </source>
</evidence>
<dbReference type="Gene3D" id="1.10.10.60">
    <property type="entry name" value="Homeodomain-like"/>
    <property type="match status" value="2"/>
</dbReference>
<sequence length="309" mass="34719">MKRKQERAGVMGRGRAPCCQKIGLHKGSWTPQEDIRLITYIRKHGHSNWRALPKQAGLLRCGKSCRLRWINYLRPDIKRGNFTKEEEDTIINLHELLGNKWSKIASCLPGRTDNEIKNVWNTHLKKRIKHQDYTTQSSMTNKSWSEVNPPSSSSSGITFTEGEELSLEKIEIPIEPQLDIWDILDSSLSPNASSSPPPPPAVENDDIFSDIPIDPDLWSDATNIDSNTKEVDTSDGGKLAEDSMKWLAYLEEELGLFDEAEEETMELISMQEGNSMGSYFHKRPPSSSSSSSSSSPSLTKLVDLKCINA</sequence>
<keyword evidence="6" id="KW-0539">Nucleus</keyword>
<proteinExistence type="predicted"/>
<name>A0ABD0ULJ8_DENTH</name>
<dbReference type="FunFam" id="1.10.10.60:FF:000310">
    <property type="entry name" value="MYB transcription factor"/>
    <property type="match status" value="1"/>
</dbReference>
<evidence type="ECO:0000256" key="6">
    <source>
        <dbReference type="ARBA" id="ARBA00023242"/>
    </source>
</evidence>
<comment type="subcellular location">
    <subcellularLocation>
        <location evidence="1">Nucleus</location>
    </subcellularLocation>
</comment>
<dbReference type="PROSITE" id="PS50090">
    <property type="entry name" value="MYB_LIKE"/>
    <property type="match status" value="2"/>
</dbReference>
<dbReference type="InterPro" id="IPR015495">
    <property type="entry name" value="Myb_TF_plants"/>
</dbReference>
<dbReference type="InterPro" id="IPR001005">
    <property type="entry name" value="SANT/Myb"/>
</dbReference>
<dbReference type="EMBL" id="JANQDX010000013">
    <property type="protein sequence ID" value="KAL0913515.1"/>
    <property type="molecule type" value="Genomic_DNA"/>
</dbReference>
<dbReference type="SUPFAM" id="SSF46689">
    <property type="entry name" value="Homeodomain-like"/>
    <property type="match status" value="1"/>
</dbReference>
<dbReference type="InterPro" id="IPR017930">
    <property type="entry name" value="Myb_dom"/>
</dbReference>
<dbReference type="PANTHER" id="PTHR10641:SF1103">
    <property type="entry name" value="TRANSCRIPTION FACTOR MYB72"/>
    <property type="match status" value="1"/>
</dbReference>
<accession>A0ABD0ULJ8</accession>
<evidence type="ECO:0000259" key="8">
    <source>
        <dbReference type="PROSITE" id="PS50090"/>
    </source>
</evidence>
<dbReference type="GO" id="GO:0005634">
    <property type="term" value="C:nucleus"/>
    <property type="evidence" value="ECO:0007669"/>
    <property type="project" value="UniProtKB-SubCell"/>
</dbReference>
<evidence type="ECO:0000256" key="1">
    <source>
        <dbReference type="ARBA" id="ARBA00004123"/>
    </source>
</evidence>
<feature type="region of interest" description="Disordered" evidence="7">
    <location>
        <begin position="271"/>
        <end position="298"/>
    </location>
</feature>
<feature type="compositionally biased region" description="Polar residues" evidence="7">
    <location>
        <begin position="133"/>
        <end position="148"/>
    </location>
</feature>
<keyword evidence="11" id="KW-1185">Reference proteome</keyword>
<keyword evidence="2" id="KW-0677">Repeat</keyword>
<evidence type="ECO:0000256" key="5">
    <source>
        <dbReference type="ARBA" id="ARBA00023163"/>
    </source>
</evidence>
<feature type="domain" description="Myb-like" evidence="8">
    <location>
        <begin position="21"/>
        <end position="73"/>
    </location>
</feature>
<evidence type="ECO:0000256" key="4">
    <source>
        <dbReference type="ARBA" id="ARBA00023125"/>
    </source>
</evidence>
<feature type="region of interest" description="Disordered" evidence="7">
    <location>
        <begin position="189"/>
        <end position="212"/>
    </location>
</feature>
<evidence type="ECO:0000256" key="2">
    <source>
        <dbReference type="ARBA" id="ARBA00022737"/>
    </source>
</evidence>
<evidence type="ECO:0000259" key="9">
    <source>
        <dbReference type="PROSITE" id="PS51294"/>
    </source>
</evidence>
<keyword evidence="3" id="KW-0805">Transcription regulation</keyword>
<feature type="domain" description="Myb-like" evidence="8">
    <location>
        <begin position="74"/>
        <end position="124"/>
    </location>
</feature>
<reference evidence="10 11" key="1">
    <citation type="journal article" date="2024" name="Plant Biotechnol. J.">
        <title>Dendrobium thyrsiflorum genome and its molecular insights into genes involved in important horticultural traits.</title>
        <authorList>
            <person name="Chen B."/>
            <person name="Wang J.Y."/>
            <person name="Zheng P.J."/>
            <person name="Li K.L."/>
            <person name="Liang Y.M."/>
            <person name="Chen X.F."/>
            <person name="Zhang C."/>
            <person name="Zhao X."/>
            <person name="He X."/>
            <person name="Zhang G.Q."/>
            <person name="Liu Z.J."/>
            <person name="Xu Q."/>
        </authorList>
    </citation>
    <scope>NUCLEOTIDE SEQUENCE [LARGE SCALE GENOMIC DNA]</scope>
    <source>
        <strain evidence="10">GZMU011</strain>
    </source>
</reference>
<feature type="domain" description="HTH myb-type" evidence="9">
    <location>
        <begin position="74"/>
        <end position="128"/>
    </location>
</feature>